<keyword evidence="3" id="KW-1185">Reference proteome</keyword>
<protein>
    <submittedName>
        <fullName evidence="2">Uncharacterized protein</fullName>
    </submittedName>
</protein>
<reference evidence="2 3" key="1">
    <citation type="submission" date="2020-08" db="EMBL/GenBank/DDBJ databases">
        <title>Genomic Encyclopedia of Type Strains, Phase IV (KMG-IV): sequencing the most valuable type-strain genomes for metagenomic binning, comparative biology and taxonomic classification.</title>
        <authorList>
            <person name="Goeker M."/>
        </authorList>
    </citation>
    <scope>NUCLEOTIDE SEQUENCE [LARGE SCALE GENOMIC DNA]</scope>
    <source>
        <strain evidence="2 3">DSM 100039</strain>
    </source>
</reference>
<evidence type="ECO:0000313" key="2">
    <source>
        <dbReference type="EMBL" id="MBB6409139.1"/>
    </source>
</evidence>
<organism evidence="2 3">
    <name type="scientific">Mesorhizobium sangaii</name>
    <dbReference type="NCBI Taxonomy" id="505389"/>
    <lineage>
        <taxon>Bacteria</taxon>
        <taxon>Pseudomonadati</taxon>
        <taxon>Pseudomonadota</taxon>
        <taxon>Alphaproteobacteria</taxon>
        <taxon>Hyphomicrobiales</taxon>
        <taxon>Phyllobacteriaceae</taxon>
        <taxon>Mesorhizobium</taxon>
    </lineage>
</organism>
<name>A0A841PGP0_9HYPH</name>
<dbReference type="EMBL" id="JACHEF010000001">
    <property type="protein sequence ID" value="MBB6409139.1"/>
    <property type="molecule type" value="Genomic_DNA"/>
</dbReference>
<sequence length="108" mass="11876">MAFEYLAYEAGNRDSGGPMLLPWIVQDMPRDLSPVEVAFLTIVALSAGDERHDGNRGQTARNRRLNPPPWRIYGPLPHGGGPAPLALITNLAIAYINRKPSLQESPRC</sequence>
<dbReference type="RefSeq" id="WP_184872128.1">
    <property type="nucleotide sequence ID" value="NZ_JACHEF010000001.1"/>
</dbReference>
<dbReference type="AlphaFoldDB" id="A0A841PGP0"/>
<feature type="region of interest" description="Disordered" evidence="1">
    <location>
        <begin position="50"/>
        <end position="73"/>
    </location>
</feature>
<comment type="caution">
    <text evidence="2">The sequence shown here is derived from an EMBL/GenBank/DDBJ whole genome shotgun (WGS) entry which is preliminary data.</text>
</comment>
<accession>A0A841PGP0</accession>
<evidence type="ECO:0000256" key="1">
    <source>
        <dbReference type="SAM" id="MobiDB-lite"/>
    </source>
</evidence>
<evidence type="ECO:0000313" key="3">
    <source>
        <dbReference type="Proteomes" id="UP000556329"/>
    </source>
</evidence>
<dbReference type="Proteomes" id="UP000556329">
    <property type="component" value="Unassembled WGS sequence"/>
</dbReference>
<gene>
    <name evidence="2" type="ORF">HNQ71_001783</name>
</gene>
<proteinExistence type="predicted"/>